<dbReference type="Gene3D" id="1.10.287.1260">
    <property type="match status" value="1"/>
</dbReference>
<accession>A0A0G4FMS3</accession>
<dbReference type="GO" id="GO:0016020">
    <property type="term" value="C:membrane"/>
    <property type="evidence" value="ECO:0007669"/>
    <property type="project" value="InterPro"/>
</dbReference>
<evidence type="ECO:0000259" key="1">
    <source>
        <dbReference type="Pfam" id="PF00924"/>
    </source>
</evidence>
<dbReference type="InterPro" id="IPR045275">
    <property type="entry name" value="MscS_archaea/bacteria_type"/>
</dbReference>
<dbReference type="GO" id="GO:0008381">
    <property type="term" value="F:mechanosensitive monoatomic ion channel activity"/>
    <property type="evidence" value="ECO:0007669"/>
    <property type="project" value="InterPro"/>
</dbReference>
<feature type="domain" description="Mechanosensitive ion channel MscS" evidence="1">
    <location>
        <begin position="49"/>
        <end position="111"/>
    </location>
</feature>
<organism evidence="2">
    <name type="scientific">Chromera velia CCMP2878</name>
    <dbReference type="NCBI Taxonomy" id="1169474"/>
    <lineage>
        <taxon>Eukaryota</taxon>
        <taxon>Sar</taxon>
        <taxon>Alveolata</taxon>
        <taxon>Colpodellida</taxon>
        <taxon>Chromeraceae</taxon>
        <taxon>Chromera</taxon>
    </lineage>
</organism>
<dbReference type="PANTHER" id="PTHR30221">
    <property type="entry name" value="SMALL-CONDUCTANCE MECHANOSENSITIVE CHANNEL"/>
    <property type="match status" value="1"/>
</dbReference>
<evidence type="ECO:0000313" key="2">
    <source>
        <dbReference type="EMBL" id="CEM14884.1"/>
    </source>
</evidence>
<proteinExistence type="predicted"/>
<sequence length="137" mass="15036">MRVHSLYLRIAVNNSLALSLAGSLGVDTRPFVASFQVSGALIAFALREVATNFFSALYLSFRRPFKKGQRVILHNANTPFEGTVVGMDDRYVTTSQDDNSLVFIPCAKVLEGPLVIKNEKKQLSAAATSTMKGPWWA</sequence>
<dbReference type="VEuPathDB" id="CryptoDB:Cvel_17638"/>
<dbReference type="Pfam" id="PF00924">
    <property type="entry name" value="MS_channel_2nd"/>
    <property type="match status" value="1"/>
</dbReference>
<gene>
    <name evidence="2" type="ORF">Cvel_17638</name>
</gene>
<dbReference type="SUPFAM" id="SSF50182">
    <property type="entry name" value="Sm-like ribonucleoproteins"/>
    <property type="match status" value="1"/>
</dbReference>
<dbReference type="InterPro" id="IPR006685">
    <property type="entry name" value="MscS_channel_2nd"/>
</dbReference>
<dbReference type="PANTHER" id="PTHR30221:SF1">
    <property type="entry name" value="SMALL-CONDUCTANCE MECHANOSENSITIVE CHANNEL"/>
    <property type="match status" value="1"/>
</dbReference>
<dbReference type="AlphaFoldDB" id="A0A0G4FMS3"/>
<name>A0A0G4FMS3_9ALVE</name>
<protein>
    <recommendedName>
        <fullName evidence="1">Mechanosensitive ion channel MscS domain-containing protein</fullName>
    </recommendedName>
</protein>
<dbReference type="EMBL" id="CDMZ01000464">
    <property type="protein sequence ID" value="CEM14884.1"/>
    <property type="molecule type" value="Genomic_DNA"/>
</dbReference>
<reference evidence="2" key="1">
    <citation type="submission" date="2014-11" db="EMBL/GenBank/DDBJ databases">
        <authorList>
            <person name="Otto D Thomas"/>
            <person name="Naeem Raeece"/>
        </authorList>
    </citation>
    <scope>NUCLEOTIDE SEQUENCE</scope>
</reference>
<dbReference type="InterPro" id="IPR010920">
    <property type="entry name" value="LSM_dom_sf"/>
</dbReference>